<evidence type="ECO:0000313" key="3">
    <source>
        <dbReference type="Proteomes" id="UP000035963"/>
    </source>
</evidence>
<dbReference type="OrthoDB" id="9808398at2"/>
<dbReference type="Pfam" id="PF12146">
    <property type="entry name" value="Hydrolase_4"/>
    <property type="match status" value="1"/>
</dbReference>
<evidence type="ECO:0000259" key="1">
    <source>
        <dbReference type="Pfam" id="PF12146"/>
    </source>
</evidence>
<dbReference type="RefSeq" id="WP_047848590.1">
    <property type="nucleotide sequence ID" value="NZ_AEJF01000129.1"/>
</dbReference>
<feature type="domain" description="Serine aminopeptidase S33" evidence="1">
    <location>
        <begin position="73"/>
        <end position="297"/>
    </location>
</feature>
<dbReference type="AlphaFoldDB" id="A0A0J1CUN1"/>
<protein>
    <submittedName>
        <fullName evidence="2">Alpha/beta hydrolase</fullName>
    </submittedName>
</protein>
<dbReference type="GO" id="GO:0016787">
    <property type="term" value="F:hydrolase activity"/>
    <property type="evidence" value="ECO:0007669"/>
    <property type="project" value="UniProtKB-KW"/>
</dbReference>
<dbReference type="InterPro" id="IPR051044">
    <property type="entry name" value="MAG_DAG_Lipase"/>
</dbReference>
<proteinExistence type="predicted"/>
<keyword evidence="3" id="KW-1185">Reference proteome</keyword>
<dbReference type="EMBL" id="AEJF01000129">
    <property type="protein sequence ID" value="KLU24305.1"/>
    <property type="molecule type" value="Genomic_DNA"/>
</dbReference>
<dbReference type="PANTHER" id="PTHR11614">
    <property type="entry name" value="PHOSPHOLIPASE-RELATED"/>
    <property type="match status" value="1"/>
</dbReference>
<accession>A0A0J1CUN1</accession>
<dbReference type="SUPFAM" id="SSF53474">
    <property type="entry name" value="alpha/beta-Hydrolases"/>
    <property type="match status" value="1"/>
</dbReference>
<organism evidence="2 3">
    <name type="scientific">Caballeronia mineralivorans PML1(12)</name>
    <dbReference type="NCBI Taxonomy" id="908627"/>
    <lineage>
        <taxon>Bacteria</taxon>
        <taxon>Pseudomonadati</taxon>
        <taxon>Pseudomonadota</taxon>
        <taxon>Betaproteobacteria</taxon>
        <taxon>Burkholderiales</taxon>
        <taxon>Burkholderiaceae</taxon>
        <taxon>Caballeronia</taxon>
    </lineage>
</organism>
<comment type="caution">
    <text evidence="2">The sequence shown here is derived from an EMBL/GenBank/DDBJ whole genome shotgun (WGS) entry which is preliminary data.</text>
</comment>
<keyword evidence="2" id="KW-0378">Hydrolase</keyword>
<dbReference type="InterPro" id="IPR029058">
    <property type="entry name" value="AB_hydrolase_fold"/>
</dbReference>
<dbReference type="Gene3D" id="3.40.50.1820">
    <property type="entry name" value="alpha/beta hydrolase"/>
    <property type="match status" value="1"/>
</dbReference>
<reference evidence="2 3" key="1">
    <citation type="journal article" date="2015" name="Genome Announc.">
        <title>Draft Genome Sequence of Burkholderia sp. Strain PML1(12), an Ectomycorrhizosphere-Inhabiting Bacterium with Effective Mineral-Weathering Ability.</title>
        <authorList>
            <person name="Uroz S."/>
            <person name="Oger P."/>
        </authorList>
    </citation>
    <scope>NUCLEOTIDE SEQUENCE [LARGE SCALE GENOMIC DNA]</scope>
    <source>
        <strain evidence="3">PML1(12)</strain>
    </source>
</reference>
<gene>
    <name evidence="2" type="ORF">EOS_20825</name>
</gene>
<dbReference type="InterPro" id="IPR022742">
    <property type="entry name" value="Hydrolase_4"/>
</dbReference>
<dbReference type="PATRIC" id="fig|908627.4.peg.4667"/>
<name>A0A0J1CUN1_9BURK</name>
<dbReference type="Proteomes" id="UP000035963">
    <property type="component" value="Unassembled WGS sequence"/>
</dbReference>
<evidence type="ECO:0000313" key="2">
    <source>
        <dbReference type="EMBL" id="KLU24305.1"/>
    </source>
</evidence>
<sequence length="317" mass="34229">MIIIAVALLVVLATIALALVFGGPRRPAPMSSISAPFAQVDFSDLPELSTFRAEDGQALAYRQYRPCTDTGSGSVLLVHGSSAGSASMHLLAKAMAAAGFAVYALDMRGHGASGQRGHIDRIGRLELDLEAFVHEVRPPRPSTLVGFSAGAGFALRVAGGADQKLFDRYLLLAPFIGDQAPTQRPRNGGWTEVGLPRIFAIMLLNTLGFRLANAMTVVRFALSDEASVSLTPQYDFNLASNFRPPRDYIDTIRRARQPCAVMAGLADEVFRSEQIERIVRKAGQDWRVTLIPNVGHVQLTLEPSAIAAVVSQLHNPW</sequence>